<dbReference type="Gene3D" id="1.10.287.950">
    <property type="entry name" value="Methyl-accepting chemotaxis protein"/>
    <property type="match status" value="1"/>
</dbReference>
<evidence type="ECO:0000259" key="5">
    <source>
        <dbReference type="PROSITE" id="PS50111"/>
    </source>
</evidence>
<keyword evidence="4" id="KW-0812">Transmembrane</keyword>
<feature type="domain" description="Methyl-accepting transducer" evidence="5">
    <location>
        <begin position="206"/>
        <end position="456"/>
    </location>
</feature>
<evidence type="ECO:0000256" key="2">
    <source>
        <dbReference type="PROSITE-ProRule" id="PRU00284"/>
    </source>
</evidence>
<evidence type="ECO:0000256" key="1">
    <source>
        <dbReference type="ARBA" id="ARBA00023224"/>
    </source>
</evidence>
<feature type="coiled-coil region" evidence="3">
    <location>
        <begin position="438"/>
        <end position="465"/>
    </location>
</feature>
<feature type="transmembrane region" description="Helical" evidence="4">
    <location>
        <begin position="66"/>
        <end position="84"/>
    </location>
</feature>
<keyword evidence="1 2" id="KW-0807">Transducer</keyword>
<reference evidence="6 7" key="1">
    <citation type="submission" date="2016-10" db="EMBL/GenBank/DDBJ databases">
        <authorList>
            <person name="de Groot N.N."/>
        </authorList>
    </citation>
    <scope>NUCLEOTIDE SEQUENCE [LARGE SCALE GENOMIC DNA]</scope>
    <source>
        <strain evidence="6 7">IBRC-M 10780</strain>
    </source>
</reference>
<dbReference type="Pfam" id="PF00015">
    <property type="entry name" value="MCPsignal"/>
    <property type="match status" value="1"/>
</dbReference>
<dbReference type="AlphaFoldDB" id="A0A1H9YJA1"/>
<evidence type="ECO:0000313" key="7">
    <source>
        <dbReference type="Proteomes" id="UP000198618"/>
    </source>
</evidence>
<dbReference type="RefSeq" id="WP_170840639.1">
    <property type="nucleotide sequence ID" value="NZ_FOHE01000001.1"/>
</dbReference>
<gene>
    <name evidence="6" type="ORF">SAMN05216389_101431</name>
</gene>
<dbReference type="SUPFAM" id="SSF58104">
    <property type="entry name" value="Methyl-accepting chemotaxis protein (MCP) signaling domain"/>
    <property type="match status" value="1"/>
</dbReference>
<accession>A0A1H9YJA1</accession>
<evidence type="ECO:0000313" key="6">
    <source>
        <dbReference type="EMBL" id="SES69075.1"/>
    </source>
</evidence>
<protein>
    <submittedName>
        <fullName evidence="6">Methyl-accepting chemotaxis protein</fullName>
    </submittedName>
</protein>
<organism evidence="6 7">
    <name type="scientific">Oceanobacillus limi</name>
    <dbReference type="NCBI Taxonomy" id="930131"/>
    <lineage>
        <taxon>Bacteria</taxon>
        <taxon>Bacillati</taxon>
        <taxon>Bacillota</taxon>
        <taxon>Bacilli</taxon>
        <taxon>Bacillales</taxon>
        <taxon>Bacillaceae</taxon>
        <taxon>Oceanobacillus</taxon>
    </lineage>
</organism>
<dbReference type="InterPro" id="IPR004089">
    <property type="entry name" value="MCPsignal_dom"/>
</dbReference>
<feature type="transmembrane region" description="Helical" evidence="4">
    <location>
        <begin position="12"/>
        <end position="34"/>
    </location>
</feature>
<keyword evidence="4" id="KW-0472">Membrane</keyword>
<dbReference type="PROSITE" id="PS50111">
    <property type="entry name" value="CHEMOTAXIS_TRANSDUC_2"/>
    <property type="match status" value="1"/>
</dbReference>
<evidence type="ECO:0000256" key="4">
    <source>
        <dbReference type="SAM" id="Phobius"/>
    </source>
</evidence>
<dbReference type="Proteomes" id="UP000198618">
    <property type="component" value="Unassembled WGS sequence"/>
</dbReference>
<feature type="transmembrane region" description="Helical" evidence="4">
    <location>
        <begin position="139"/>
        <end position="158"/>
    </location>
</feature>
<feature type="transmembrane region" description="Helical" evidence="4">
    <location>
        <begin position="96"/>
        <end position="127"/>
    </location>
</feature>
<proteinExistence type="predicted"/>
<dbReference type="STRING" id="930131.SAMN05216389_101431"/>
<dbReference type="GO" id="GO:0016020">
    <property type="term" value="C:membrane"/>
    <property type="evidence" value="ECO:0007669"/>
    <property type="project" value="InterPro"/>
</dbReference>
<keyword evidence="3" id="KW-0175">Coiled coil</keyword>
<dbReference type="PANTHER" id="PTHR32089:SF112">
    <property type="entry name" value="LYSOZYME-LIKE PROTEIN-RELATED"/>
    <property type="match status" value="1"/>
</dbReference>
<sequence length="486" mass="53049">MNLDAAIRDRQNGILFYILLFSLFLGLGAEVIVGAPLENMLALGVGGGFCVLLMGLFQYKKIYGNLIPYIAVIGLAGVAFTIILSSDYVTNMLFTFYVLAVAAVSLSRAVLITGGGLGLTLLTYFVVTKGSILGFDVRATAITIVFFVLVFIVLFIQVKVARNFLTDMQFALAESNQKSEEQMEHAQFVQSSAKDVRKQMNAIEADSNFNAQIMKEMREGFYEITKASQTQSETTTTISTTTEDTAQLVGKMLRSFERSTKDGEELVKLSSEGQISMERLSETITGFQQSFGQLTATMESLVDRIQENNRFAVKIQDIAEQTNLLALNASIEAARAGEAGKGFSVVAAEVRKLAEVSQHTAKQISENLALVEQEAHGAQTEVINNNEQLEVSANRTKEARSNFGKITDQLNNFITYLQYLQNQATEIDQASGTIDRSVDGLASVIEETTATIEELEAMVDEQVTRIGSLAKAIESTNQVAASLESV</sequence>
<dbReference type="PANTHER" id="PTHR32089">
    <property type="entry name" value="METHYL-ACCEPTING CHEMOTAXIS PROTEIN MCPB"/>
    <property type="match status" value="1"/>
</dbReference>
<keyword evidence="7" id="KW-1185">Reference proteome</keyword>
<keyword evidence="4" id="KW-1133">Transmembrane helix</keyword>
<feature type="transmembrane region" description="Helical" evidence="4">
    <location>
        <begin position="40"/>
        <end position="59"/>
    </location>
</feature>
<dbReference type="SMART" id="SM00283">
    <property type="entry name" value="MA"/>
    <property type="match status" value="1"/>
</dbReference>
<name>A0A1H9YJA1_9BACI</name>
<dbReference type="EMBL" id="FOHE01000001">
    <property type="protein sequence ID" value="SES69075.1"/>
    <property type="molecule type" value="Genomic_DNA"/>
</dbReference>
<evidence type="ECO:0000256" key="3">
    <source>
        <dbReference type="SAM" id="Coils"/>
    </source>
</evidence>
<dbReference type="GO" id="GO:0007165">
    <property type="term" value="P:signal transduction"/>
    <property type="evidence" value="ECO:0007669"/>
    <property type="project" value="UniProtKB-KW"/>
</dbReference>